<dbReference type="GO" id="GO:0016020">
    <property type="term" value="C:membrane"/>
    <property type="evidence" value="ECO:0007669"/>
    <property type="project" value="InterPro"/>
</dbReference>
<dbReference type="SUPFAM" id="SSF55874">
    <property type="entry name" value="ATPase domain of HSP90 chaperone/DNA topoisomerase II/histidine kinase"/>
    <property type="match status" value="1"/>
</dbReference>
<evidence type="ECO:0000313" key="5">
    <source>
        <dbReference type="Proteomes" id="UP000305848"/>
    </source>
</evidence>
<gene>
    <name evidence="4" type="ORF">FC093_19785</name>
</gene>
<feature type="domain" description="Signal transduction histidine kinase internal region" evidence="3">
    <location>
        <begin position="158"/>
        <end position="236"/>
    </location>
</feature>
<organism evidence="4 5">
    <name type="scientific">Ilyomonas limi</name>
    <dbReference type="NCBI Taxonomy" id="2575867"/>
    <lineage>
        <taxon>Bacteria</taxon>
        <taxon>Pseudomonadati</taxon>
        <taxon>Bacteroidota</taxon>
        <taxon>Chitinophagia</taxon>
        <taxon>Chitinophagales</taxon>
        <taxon>Chitinophagaceae</taxon>
        <taxon>Ilyomonas</taxon>
    </lineage>
</organism>
<dbReference type="InterPro" id="IPR010559">
    <property type="entry name" value="Sig_transdc_His_kin_internal"/>
</dbReference>
<dbReference type="InterPro" id="IPR050640">
    <property type="entry name" value="Bact_2-comp_sensor_kinase"/>
</dbReference>
<feature type="transmembrane region" description="Helical" evidence="2">
    <location>
        <begin position="113"/>
        <end position="137"/>
    </location>
</feature>
<name>A0A4U3KT99_9BACT</name>
<evidence type="ECO:0000256" key="2">
    <source>
        <dbReference type="SAM" id="Phobius"/>
    </source>
</evidence>
<protein>
    <submittedName>
        <fullName evidence="4">GHKL domain-containing protein</fullName>
    </submittedName>
</protein>
<evidence type="ECO:0000259" key="3">
    <source>
        <dbReference type="Pfam" id="PF06580"/>
    </source>
</evidence>
<feature type="transmembrane region" description="Helical" evidence="2">
    <location>
        <begin position="47"/>
        <end position="72"/>
    </location>
</feature>
<dbReference type="AlphaFoldDB" id="A0A4U3KT99"/>
<sequence>MATAWYKRKWVIVLLHTAVWTLIFLLPLLLSQSIQRGKREHVEADRSWFVYLTIFTDILWVVLFYLNSLVLIPRFIYKRKLSYYVLLQLLIIAVLTLFQWIFFTFIIKIPFNISGFIFFNIFPYLFILACSTAYRMIQDRMEAERLLKEKENENLKTELSFLRSQVSPHFMFNVLNNMVALARKQSEQLEPSLIKLSSLMRYMLYETDEAKVPLEKEVEYLHSYIDLQQQRFGKKLTVKVDIDIQDCCYEIEPMLLIPFIENAFKHGTGMIEEPVISVQLKADAGVLYLTVQNKFNCNTAEVKDKASGIGLTNVKRRLNLLYGKNHSLQIADKNGWFVTSLQLKLH</sequence>
<dbReference type="OrthoDB" id="9792992at2"/>
<evidence type="ECO:0000256" key="1">
    <source>
        <dbReference type="SAM" id="Coils"/>
    </source>
</evidence>
<feature type="transmembrane region" description="Helical" evidence="2">
    <location>
        <begin position="84"/>
        <end position="107"/>
    </location>
</feature>
<evidence type="ECO:0000313" key="4">
    <source>
        <dbReference type="EMBL" id="TKK65561.1"/>
    </source>
</evidence>
<reference evidence="4 5" key="1">
    <citation type="submission" date="2019-05" db="EMBL/GenBank/DDBJ databases">
        <title>Panacibacter sp. strain 17mud1-8 Genome sequencing and assembly.</title>
        <authorList>
            <person name="Chhetri G."/>
        </authorList>
    </citation>
    <scope>NUCLEOTIDE SEQUENCE [LARGE SCALE GENOMIC DNA]</scope>
    <source>
        <strain evidence="4 5">17mud1-8</strain>
    </source>
</reference>
<comment type="caution">
    <text evidence="4">The sequence shown here is derived from an EMBL/GenBank/DDBJ whole genome shotgun (WGS) entry which is preliminary data.</text>
</comment>
<keyword evidence="2" id="KW-0472">Membrane</keyword>
<keyword evidence="2" id="KW-0812">Transmembrane</keyword>
<dbReference type="EMBL" id="SZQL01000020">
    <property type="protein sequence ID" value="TKK65561.1"/>
    <property type="molecule type" value="Genomic_DNA"/>
</dbReference>
<keyword evidence="5" id="KW-1185">Reference proteome</keyword>
<dbReference type="Proteomes" id="UP000305848">
    <property type="component" value="Unassembled WGS sequence"/>
</dbReference>
<dbReference type="Gene3D" id="3.30.565.10">
    <property type="entry name" value="Histidine kinase-like ATPase, C-terminal domain"/>
    <property type="match status" value="1"/>
</dbReference>
<dbReference type="PANTHER" id="PTHR34220">
    <property type="entry name" value="SENSOR HISTIDINE KINASE YPDA"/>
    <property type="match status" value="1"/>
</dbReference>
<dbReference type="PANTHER" id="PTHR34220:SF7">
    <property type="entry name" value="SENSOR HISTIDINE KINASE YPDA"/>
    <property type="match status" value="1"/>
</dbReference>
<feature type="coiled-coil region" evidence="1">
    <location>
        <begin position="133"/>
        <end position="165"/>
    </location>
</feature>
<keyword evidence="1" id="KW-0175">Coiled coil</keyword>
<dbReference type="InterPro" id="IPR036890">
    <property type="entry name" value="HATPase_C_sf"/>
</dbReference>
<dbReference type="RefSeq" id="WP_137263552.1">
    <property type="nucleotide sequence ID" value="NZ_SZQL01000020.1"/>
</dbReference>
<accession>A0A4U3KT99</accession>
<keyword evidence="2" id="KW-1133">Transmembrane helix</keyword>
<dbReference type="GO" id="GO:0000155">
    <property type="term" value="F:phosphorelay sensor kinase activity"/>
    <property type="evidence" value="ECO:0007669"/>
    <property type="project" value="InterPro"/>
</dbReference>
<dbReference type="Pfam" id="PF06580">
    <property type="entry name" value="His_kinase"/>
    <property type="match status" value="1"/>
</dbReference>
<proteinExistence type="predicted"/>